<evidence type="ECO:0000313" key="6">
    <source>
        <dbReference type="Proteomes" id="UP000662466"/>
    </source>
</evidence>
<protein>
    <recommendedName>
        <fullName evidence="7">Mid2 domain-containing protein</fullName>
    </recommendedName>
</protein>
<feature type="region of interest" description="Disordered" evidence="1">
    <location>
        <begin position="234"/>
        <end position="276"/>
    </location>
</feature>
<evidence type="ECO:0000256" key="2">
    <source>
        <dbReference type="SAM" id="Phobius"/>
    </source>
</evidence>
<feature type="compositionally biased region" description="Basic and acidic residues" evidence="1">
    <location>
        <begin position="236"/>
        <end position="252"/>
    </location>
</feature>
<reference evidence="4" key="1">
    <citation type="submission" date="2020-06" db="EMBL/GenBank/DDBJ databases">
        <title>Draft genome sequences of strains closely related to Aspergillus parafelis and Aspergillus hiratsukae.</title>
        <authorList>
            <person name="Dos Santos R.A.C."/>
            <person name="Rivero-Menendez O."/>
            <person name="Steenwyk J.L."/>
            <person name="Mead M.E."/>
            <person name="Goldman G.H."/>
            <person name="Alastruey-Izquierdo A."/>
            <person name="Rokas A."/>
        </authorList>
    </citation>
    <scope>NUCLEOTIDE SEQUENCE</scope>
    <source>
        <strain evidence="3">CNM-CM5793</strain>
        <strain evidence="4">CNM-CM6106</strain>
    </source>
</reference>
<dbReference type="EMBL" id="JACBAD010001887">
    <property type="protein sequence ID" value="KAF7130960.1"/>
    <property type="molecule type" value="Genomic_DNA"/>
</dbReference>
<keyword evidence="2" id="KW-1133">Transmembrane helix</keyword>
<proteinExistence type="predicted"/>
<evidence type="ECO:0000313" key="5">
    <source>
        <dbReference type="Proteomes" id="UP000630445"/>
    </source>
</evidence>
<dbReference type="Proteomes" id="UP000662466">
    <property type="component" value="Unassembled WGS sequence"/>
</dbReference>
<keyword evidence="2" id="KW-0812">Transmembrane</keyword>
<comment type="caution">
    <text evidence="4">The sequence shown here is derived from an EMBL/GenBank/DDBJ whole genome shotgun (WGS) entry which is preliminary data.</text>
</comment>
<accession>A0A8H6QHM8</accession>
<sequence>MTTKGTCYYRNGTQALDDTPCPNTNTCCPSGATCTSNLLCRDKNNHANGSLTDFPDGHSYNYTGLYYTPSCQDESYRGCLVACTTCTSNPLPILRMTIEVLMLMLMMIDDSYRGQYVWACNAALTSYCCHDNKLGLSQGDCCGSGTFELVAPGESTSATASVSASASASSTLAGAVATSTSSSATSSATATATAATSLSPGAKAGIGIGAAAAGIIIIVLIALLLRARRGAAKARGQNEKNTFRTEVQRTELEAFAPPSELPAKPARGPSRFELGS</sequence>
<evidence type="ECO:0000256" key="1">
    <source>
        <dbReference type="SAM" id="MobiDB-lite"/>
    </source>
</evidence>
<evidence type="ECO:0000313" key="4">
    <source>
        <dbReference type="EMBL" id="KAF7172878.1"/>
    </source>
</evidence>
<name>A0A8H6QHM8_9EURO</name>
<dbReference type="Proteomes" id="UP000630445">
    <property type="component" value="Unassembled WGS sequence"/>
</dbReference>
<organism evidence="4 6">
    <name type="scientific">Aspergillus hiratsukae</name>
    <dbReference type="NCBI Taxonomy" id="1194566"/>
    <lineage>
        <taxon>Eukaryota</taxon>
        <taxon>Fungi</taxon>
        <taxon>Dikarya</taxon>
        <taxon>Ascomycota</taxon>
        <taxon>Pezizomycotina</taxon>
        <taxon>Eurotiomycetes</taxon>
        <taxon>Eurotiomycetidae</taxon>
        <taxon>Eurotiales</taxon>
        <taxon>Aspergillaceae</taxon>
        <taxon>Aspergillus</taxon>
        <taxon>Aspergillus subgen. Fumigati</taxon>
    </lineage>
</organism>
<keyword evidence="5" id="KW-1185">Reference proteome</keyword>
<dbReference type="OrthoDB" id="5215637at2759"/>
<evidence type="ECO:0008006" key="7">
    <source>
        <dbReference type="Google" id="ProtNLM"/>
    </source>
</evidence>
<feature type="transmembrane region" description="Helical" evidence="2">
    <location>
        <begin position="204"/>
        <end position="225"/>
    </location>
</feature>
<dbReference type="EMBL" id="JACBAF010001822">
    <property type="protein sequence ID" value="KAF7172878.1"/>
    <property type="molecule type" value="Genomic_DNA"/>
</dbReference>
<gene>
    <name evidence="3" type="ORF">CNMCM5793_003895</name>
    <name evidence="4" type="ORF">CNMCM6106_006959</name>
</gene>
<dbReference type="AlphaFoldDB" id="A0A8H6QHM8"/>
<keyword evidence="2" id="KW-0472">Membrane</keyword>
<evidence type="ECO:0000313" key="3">
    <source>
        <dbReference type="EMBL" id="KAF7130960.1"/>
    </source>
</evidence>